<gene>
    <name evidence="2" type="primary">ATP8</name>
</gene>
<name>A0A286S0T9_9SAUR</name>
<protein>
    <submittedName>
        <fullName evidence="2">ATPase 8</fullName>
    </submittedName>
</protein>
<keyword evidence="2" id="KW-0496">Mitochondrion</keyword>
<feature type="chain" id="PRO_5012312647" evidence="1">
    <location>
        <begin position="28"/>
        <end position="53"/>
    </location>
</feature>
<geneLocation type="mitochondrion" evidence="2"/>
<proteinExistence type="predicted"/>
<evidence type="ECO:0000313" key="2">
    <source>
        <dbReference type="EMBL" id="ASX98150.1"/>
    </source>
</evidence>
<evidence type="ECO:0000256" key="1">
    <source>
        <dbReference type="SAM" id="SignalP"/>
    </source>
</evidence>
<dbReference type="AlphaFoldDB" id="A0A286S0T9"/>
<organism evidence="2">
    <name type="scientific">Xerotyphlops vermicularis</name>
    <name type="common">Eurasian blind snake</name>
    <dbReference type="NCBI Taxonomy" id="759976"/>
    <lineage>
        <taxon>Eukaryota</taxon>
        <taxon>Metazoa</taxon>
        <taxon>Chordata</taxon>
        <taxon>Craniata</taxon>
        <taxon>Vertebrata</taxon>
        <taxon>Euteleostomi</taxon>
        <taxon>Lepidosauria</taxon>
        <taxon>Squamata</taxon>
        <taxon>Bifurcata</taxon>
        <taxon>Unidentata</taxon>
        <taxon>Episquamata</taxon>
        <taxon>Toxicofera</taxon>
        <taxon>Serpentes</taxon>
        <taxon>Typhlopoidea</taxon>
        <taxon>Typhlopidae</taxon>
        <taxon>Xerotyphlops</taxon>
    </lineage>
</organism>
<keyword evidence="1" id="KW-0732">Signal</keyword>
<dbReference type="EMBL" id="KY660129">
    <property type="protein sequence ID" value="ASX98150.1"/>
    <property type="molecule type" value="Genomic_DNA"/>
</dbReference>
<feature type="signal peptide" evidence="1">
    <location>
        <begin position="1"/>
        <end position="27"/>
    </location>
</feature>
<reference evidence="2" key="1">
    <citation type="journal article" date="2017" name="Zool. Scr.">
        <title>Polytomies, signal and noise: Revisiting the mitochondrial phylogeny and phylogeography of the Eurasian blindsnake species complex (Typhlopidae, Squamata).</title>
        <authorList>
            <person name="Kornilios P."/>
        </authorList>
    </citation>
    <scope>NUCLEOTIDE SEQUENCE</scope>
    <source>
        <strain evidence="2">Tv7</strain>
    </source>
</reference>
<accession>A0A286S0T9</accession>
<sequence length="53" mass="6253">MPQLSKTNLVLMFICTWMSLHLIMTTTKKINLSTTPTHNITTHNLLSWHWPYI</sequence>